<evidence type="ECO:0000256" key="1">
    <source>
        <dbReference type="SAM" id="MobiDB-lite"/>
    </source>
</evidence>
<protein>
    <recommendedName>
        <fullName evidence="4">MarR family transcriptional regulator</fullName>
    </recommendedName>
</protein>
<feature type="region of interest" description="Disordered" evidence="1">
    <location>
        <begin position="52"/>
        <end position="85"/>
    </location>
</feature>
<name>A0ABN1Q0S2_9ACTN</name>
<dbReference type="RefSeq" id="WP_344235517.1">
    <property type="nucleotide sequence ID" value="NZ_BAAAHH010000001.1"/>
</dbReference>
<dbReference type="InterPro" id="IPR036390">
    <property type="entry name" value="WH_DNA-bd_sf"/>
</dbReference>
<dbReference type="Proteomes" id="UP001500665">
    <property type="component" value="Unassembled WGS sequence"/>
</dbReference>
<proteinExistence type="predicted"/>
<dbReference type="InterPro" id="IPR036388">
    <property type="entry name" value="WH-like_DNA-bd_sf"/>
</dbReference>
<evidence type="ECO:0000313" key="3">
    <source>
        <dbReference type="Proteomes" id="UP001500665"/>
    </source>
</evidence>
<comment type="caution">
    <text evidence="2">The sequence shown here is derived from an EMBL/GenBank/DDBJ whole genome shotgun (WGS) entry which is preliminary data.</text>
</comment>
<dbReference type="EMBL" id="BAAAHH010000001">
    <property type="protein sequence ID" value="GAA0936000.1"/>
    <property type="molecule type" value="Genomic_DNA"/>
</dbReference>
<organism evidence="2 3">
    <name type="scientific">Actinocorallia libanotica</name>
    <dbReference type="NCBI Taxonomy" id="46162"/>
    <lineage>
        <taxon>Bacteria</taxon>
        <taxon>Bacillati</taxon>
        <taxon>Actinomycetota</taxon>
        <taxon>Actinomycetes</taxon>
        <taxon>Streptosporangiales</taxon>
        <taxon>Thermomonosporaceae</taxon>
        <taxon>Actinocorallia</taxon>
    </lineage>
</organism>
<reference evidence="2 3" key="1">
    <citation type="journal article" date="2019" name="Int. J. Syst. Evol. Microbiol.">
        <title>The Global Catalogue of Microorganisms (GCM) 10K type strain sequencing project: providing services to taxonomists for standard genome sequencing and annotation.</title>
        <authorList>
            <consortium name="The Broad Institute Genomics Platform"/>
            <consortium name="The Broad Institute Genome Sequencing Center for Infectious Disease"/>
            <person name="Wu L."/>
            <person name="Ma J."/>
        </authorList>
    </citation>
    <scope>NUCLEOTIDE SEQUENCE [LARGE SCALE GENOMIC DNA]</scope>
    <source>
        <strain evidence="2 3">JCM 10696</strain>
    </source>
</reference>
<keyword evidence="3" id="KW-1185">Reference proteome</keyword>
<evidence type="ECO:0008006" key="4">
    <source>
        <dbReference type="Google" id="ProtNLM"/>
    </source>
</evidence>
<gene>
    <name evidence="2" type="ORF">GCM10009550_01440</name>
</gene>
<evidence type="ECO:0000313" key="2">
    <source>
        <dbReference type="EMBL" id="GAA0936000.1"/>
    </source>
</evidence>
<sequence>MRIGRAEEILRHLWLAEGPLTTKRIEAELNIPTASAHTALRRMLTSGLVSKTGGEKVQVPGFGGFSPTRPHHVQKPASWSLTEEGLRRAEALREEAQ</sequence>
<dbReference type="Gene3D" id="1.10.10.10">
    <property type="entry name" value="Winged helix-like DNA-binding domain superfamily/Winged helix DNA-binding domain"/>
    <property type="match status" value="1"/>
</dbReference>
<dbReference type="SUPFAM" id="SSF46785">
    <property type="entry name" value="Winged helix' DNA-binding domain"/>
    <property type="match status" value="1"/>
</dbReference>
<accession>A0ABN1Q0S2</accession>